<dbReference type="EMBL" id="CP046238">
    <property type="protein sequence ID" value="WFD49574.1"/>
    <property type="molecule type" value="Genomic_DNA"/>
</dbReference>
<organism evidence="5 6">
    <name type="scientific">Malassezia furfur</name>
    <name type="common">Pityriasis versicolor infection agent</name>
    <name type="synonym">Pityrosporum furfur</name>
    <dbReference type="NCBI Taxonomy" id="55194"/>
    <lineage>
        <taxon>Eukaryota</taxon>
        <taxon>Fungi</taxon>
        <taxon>Dikarya</taxon>
        <taxon>Basidiomycota</taxon>
        <taxon>Ustilaginomycotina</taxon>
        <taxon>Malasseziomycetes</taxon>
        <taxon>Malasseziales</taxon>
        <taxon>Malasseziaceae</taxon>
        <taxon>Malassezia</taxon>
    </lineage>
</organism>
<evidence type="ECO:0000313" key="6">
    <source>
        <dbReference type="Proteomes" id="UP000818624"/>
    </source>
</evidence>
<name>A0ABY8EVK7_MALFU</name>
<dbReference type="Pfam" id="PF04082">
    <property type="entry name" value="Fungal_trans"/>
    <property type="match status" value="1"/>
</dbReference>
<dbReference type="PANTHER" id="PTHR31001">
    <property type="entry name" value="UNCHARACTERIZED TRANSCRIPTIONAL REGULATORY PROTEIN"/>
    <property type="match status" value="1"/>
</dbReference>
<evidence type="ECO:0000259" key="4">
    <source>
        <dbReference type="SMART" id="SM00906"/>
    </source>
</evidence>
<comment type="subcellular location">
    <subcellularLocation>
        <location evidence="1">Nucleus</location>
    </subcellularLocation>
</comment>
<sequence>MLSDHGSSWFGELALPSMSQRAVCAEVDGEQLEVQSAIPRSPASERVERLIAEGGAPPNIVRSLMRMLPPKEECDLLFDTYFVELNYIILPVHERTFRLLYDELMQFWYGGASSGERRPSEGARLLPYLTTLFFFFAHSALSLPDDGCSDNEAIQKALRFFHAGRRSLEVASFIRGDHIDLVLANVLASKFCILLRRTTQVWMYGGAAVRGAQSVGLHRDGSKLGLDQVTTERRRRLWATLYHWDRVISILVARPSCIQDAHCDTLPPSDVSLDDLSPSAPAHASTGYANAKRPSPFLFAAMRYSLGRLMGQIGDLYQDLRHPAQHEDVMRLDRELEQFRESLPSFLRTPDQPGVDLSLDKEIPNLPFHRYLIHVELNFTRITLHRPYVLRSDPKYRRSREIAFQVAHTDMLVRKAFDEAVPEHTRSRQCKLGGLYRLFNTALIYGIMLLLERDPARAAEQKAFLEEFVAGNRHRTDLCSRREVKIVQMFLAKAQEPRHASKRRRKRNSASQAASSSHAPASAAASTSTTPENSQQSWEGNESAQSFLTNLGGFNKALSLFPPGIANEMPLQHDNTYSAPPLSLDVNGLDLFRSANDVQPQMDVTPFDQRLAMYDHDTFEPYGVDFQGLMQQPSSAGTSGDTPSAMFSNLPATFTPSVDSYNAVAQQQQQQQMDSGIMPWGGLINAIVPQSP</sequence>
<keyword evidence="2" id="KW-0539">Nucleus</keyword>
<feature type="compositionally biased region" description="Low complexity" evidence="3">
    <location>
        <begin position="509"/>
        <end position="529"/>
    </location>
</feature>
<gene>
    <name evidence="5" type="ORF">GLX27_004257</name>
</gene>
<dbReference type="SMART" id="SM00906">
    <property type="entry name" value="Fungal_trans"/>
    <property type="match status" value="1"/>
</dbReference>
<dbReference type="InterPro" id="IPR050613">
    <property type="entry name" value="Sec_Metabolite_Reg"/>
</dbReference>
<feature type="region of interest" description="Disordered" evidence="3">
    <location>
        <begin position="495"/>
        <end position="542"/>
    </location>
</feature>
<feature type="domain" description="Xylanolytic transcriptional activator regulatory" evidence="4">
    <location>
        <begin position="201"/>
        <end position="274"/>
    </location>
</feature>
<protein>
    <recommendedName>
        <fullName evidence="4">Xylanolytic transcriptional activator regulatory domain-containing protein</fullName>
    </recommendedName>
</protein>
<proteinExistence type="predicted"/>
<evidence type="ECO:0000313" key="5">
    <source>
        <dbReference type="EMBL" id="WFD49574.1"/>
    </source>
</evidence>
<dbReference type="Proteomes" id="UP000818624">
    <property type="component" value="Chromosome 5"/>
</dbReference>
<dbReference type="CDD" id="cd12148">
    <property type="entry name" value="fungal_TF_MHR"/>
    <property type="match status" value="1"/>
</dbReference>
<feature type="compositionally biased region" description="Polar residues" evidence="3">
    <location>
        <begin position="530"/>
        <end position="542"/>
    </location>
</feature>
<evidence type="ECO:0000256" key="3">
    <source>
        <dbReference type="SAM" id="MobiDB-lite"/>
    </source>
</evidence>
<keyword evidence="6" id="KW-1185">Reference proteome</keyword>
<dbReference type="PANTHER" id="PTHR31001:SF87">
    <property type="entry name" value="COL-21"/>
    <property type="match status" value="1"/>
</dbReference>
<evidence type="ECO:0000256" key="2">
    <source>
        <dbReference type="ARBA" id="ARBA00023242"/>
    </source>
</evidence>
<accession>A0ABY8EVK7</accession>
<reference evidence="5 6" key="1">
    <citation type="journal article" date="2020" name="Elife">
        <title>Loss of centromere function drives karyotype evolution in closely related Malassezia species.</title>
        <authorList>
            <person name="Sankaranarayanan S.R."/>
            <person name="Ianiri G."/>
            <person name="Coelho M.A."/>
            <person name="Reza M.H."/>
            <person name="Thimmappa B.C."/>
            <person name="Ganguly P."/>
            <person name="Vadnala R.N."/>
            <person name="Sun S."/>
            <person name="Siddharthan R."/>
            <person name="Tellgren-Roth C."/>
            <person name="Dawson T.L."/>
            <person name="Heitman J."/>
            <person name="Sanyal K."/>
        </authorList>
    </citation>
    <scope>NUCLEOTIDE SEQUENCE [LARGE SCALE GENOMIC DNA]</scope>
    <source>
        <strain evidence="5">CBS14141</strain>
    </source>
</reference>
<dbReference type="InterPro" id="IPR007219">
    <property type="entry name" value="XnlR_reg_dom"/>
</dbReference>
<evidence type="ECO:0000256" key="1">
    <source>
        <dbReference type="ARBA" id="ARBA00004123"/>
    </source>
</evidence>